<dbReference type="EMBL" id="JBHSRS010000084">
    <property type="protein sequence ID" value="MFC6284369.1"/>
    <property type="molecule type" value="Genomic_DNA"/>
</dbReference>
<evidence type="ECO:0000256" key="9">
    <source>
        <dbReference type="ARBA" id="ARBA00022909"/>
    </source>
</evidence>
<evidence type="ECO:0000256" key="3">
    <source>
        <dbReference type="ARBA" id="ARBA00013253"/>
    </source>
</evidence>
<keyword evidence="9" id="KW-0289">Folate biosynthesis</keyword>
<sequence>MSAARSVQAWIALGANLGDAAAALGQAVKAIDGLPLTQVFKVSSLYKTAPLDTDSGAEANAPGDDYINAVLGVETGLTAPSLLEHLQQIEQAAGRERPYRNAPRTLDLDLLLYGSASIDSPRLTVPHPRMLQRAFVLVPLAEIAPDLVSAEQLQAVAHQAIKRFGELKS</sequence>
<dbReference type="NCBIfam" id="TIGR01498">
    <property type="entry name" value="folK"/>
    <property type="match status" value="1"/>
</dbReference>
<keyword evidence="6" id="KW-0547">Nucleotide-binding</keyword>
<evidence type="ECO:0000256" key="5">
    <source>
        <dbReference type="ARBA" id="ARBA00022679"/>
    </source>
</evidence>
<comment type="function">
    <text evidence="10">Catalyzes the transfer of pyrophosphate from adenosine triphosphate (ATP) to 6-hydroxymethyl-7,8-dihydropterin, an enzymatic step in folate biosynthesis pathway.</text>
</comment>
<dbReference type="PANTHER" id="PTHR43071">
    <property type="entry name" value="2-AMINO-4-HYDROXY-6-HYDROXYMETHYLDIHYDROPTERIDINE PYROPHOSPHOKINASE"/>
    <property type="match status" value="1"/>
</dbReference>
<dbReference type="CDD" id="cd00483">
    <property type="entry name" value="HPPK"/>
    <property type="match status" value="1"/>
</dbReference>
<feature type="domain" description="7,8-dihydro-6-hydroxymethylpterin-pyrophosphokinase" evidence="13">
    <location>
        <begin position="100"/>
        <end position="111"/>
    </location>
</feature>
<proteinExistence type="inferred from homology"/>
<reference evidence="15" key="1">
    <citation type="journal article" date="2019" name="Int. J. Syst. Evol. Microbiol.">
        <title>The Global Catalogue of Microorganisms (GCM) 10K type strain sequencing project: providing services to taxonomists for standard genome sequencing and annotation.</title>
        <authorList>
            <consortium name="The Broad Institute Genomics Platform"/>
            <consortium name="The Broad Institute Genome Sequencing Center for Infectious Disease"/>
            <person name="Wu L."/>
            <person name="Ma J."/>
        </authorList>
    </citation>
    <scope>NUCLEOTIDE SEQUENCE [LARGE SCALE GENOMIC DNA]</scope>
    <source>
        <strain evidence="15">CCUG 39402</strain>
    </source>
</reference>
<dbReference type="Gene3D" id="3.30.70.560">
    <property type="entry name" value="7,8-Dihydro-6-hydroxymethylpterin-pyrophosphokinase HPPK"/>
    <property type="match status" value="1"/>
</dbReference>
<evidence type="ECO:0000256" key="1">
    <source>
        <dbReference type="ARBA" id="ARBA00005051"/>
    </source>
</evidence>
<name>A0ABW1U564_9BURK</name>
<gene>
    <name evidence="14" type="primary">folK</name>
    <name evidence="14" type="ORF">ACFQND_24365</name>
</gene>
<evidence type="ECO:0000256" key="12">
    <source>
        <dbReference type="ARBA" id="ARBA00033413"/>
    </source>
</evidence>
<dbReference type="Proteomes" id="UP001596270">
    <property type="component" value="Unassembled WGS sequence"/>
</dbReference>
<keyword evidence="8" id="KW-0067">ATP-binding</keyword>
<keyword evidence="5 14" id="KW-0808">Transferase</keyword>
<evidence type="ECO:0000256" key="2">
    <source>
        <dbReference type="ARBA" id="ARBA00005810"/>
    </source>
</evidence>
<organism evidence="14 15">
    <name type="scientific">Polaromonas aquatica</name>
    <dbReference type="NCBI Taxonomy" id="332657"/>
    <lineage>
        <taxon>Bacteria</taxon>
        <taxon>Pseudomonadati</taxon>
        <taxon>Pseudomonadota</taxon>
        <taxon>Betaproteobacteria</taxon>
        <taxon>Burkholderiales</taxon>
        <taxon>Comamonadaceae</taxon>
        <taxon>Polaromonas</taxon>
    </lineage>
</organism>
<comment type="pathway">
    <text evidence="1">Cofactor biosynthesis; tetrahydrofolate biosynthesis; 2-amino-4-hydroxy-6-hydroxymethyl-7,8-dihydropteridine diphosphate from 7,8-dihydroneopterin triphosphate: step 4/4.</text>
</comment>
<dbReference type="Pfam" id="PF01288">
    <property type="entry name" value="HPPK"/>
    <property type="match status" value="1"/>
</dbReference>
<dbReference type="PANTHER" id="PTHR43071:SF1">
    <property type="entry name" value="2-AMINO-4-HYDROXY-6-HYDROXYMETHYLDIHYDROPTERIDINE PYROPHOSPHOKINASE"/>
    <property type="match status" value="1"/>
</dbReference>
<evidence type="ECO:0000256" key="10">
    <source>
        <dbReference type="ARBA" id="ARBA00029409"/>
    </source>
</evidence>
<evidence type="ECO:0000256" key="11">
    <source>
        <dbReference type="ARBA" id="ARBA00029766"/>
    </source>
</evidence>
<evidence type="ECO:0000256" key="8">
    <source>
        <dbReference type="ARBA" id="ARBA00022840"/>
    </source>
</evidence>
<dbReference type="SUPFAM" id="SSF55083">
    <property type="entry name" value="6-hydroxymethyl-7,8-dihydropterin pyrophosphokinase, HPPK"/>
    <property type="match status" value="1"/>
</dbReference>
<dbReference type="PROSITE" id="PS00794">
    <property type="entry name" value="HPPK"/>
    <property type="match status" value="1"/>
</dbReference>
<evidence type="ECO:0000256" key="6">
    <source>
        <dbReference type="ARBA" id="ARBA00022741"/>
    </source>
</evidence>
<dbReference type="GO" id="GO:0003848">
    <property type="term" value="F:2-amino-4-hydroxy-6-hydroxymethyldihydropteridine diphosphokinase activity"/>
    <property type="evidence" value="ECO:0007669"/>
    <property type="project" value="UniProtKB-EC"/>
</dbReference>
<dbReference type="RefSeq" id="WP_371440035.1">
    <property type="nucleotide sequence ID" value="NZ_JBHSRS010000084.1"/>
</dbReference>
<dbReference type="InterPro" id="IPR035907">
    <property type="entry name" value="Hppk_sf"/>
</dbReference>
<keyword evidence="7" id="KW-0418">Kinase</keyword>
<protein>
    <recommendedName>
        <fullName evidence="4">2-amino-4-hydroxy-6-hydroxymethyldihydropteridine pyrophosphokinase</fullName>
        <ecNumber evidence="3">2.7.6.3</ecNumber>
    </recommendedName>
    <alternativeName>
        <fullName evidence="11">6-hydroxymethyl-7,8-dihydropterin pyrophosphokinase</fullName>
    </alternativeName>
    <alternativeName>
        <fullName evidence="12">7,8-dihydro-6-hydroxymethylpterin-pyrophosphokinase</fullName>
    </alternativeName>
</protein>
<comment type="caution">
    <text evidence="14">The sequence shown here is derived from an EMBL/GenBank/DDBJ whole genome shotgun (WGS) entry which is preliminary data.</text>
</comment>
<dbReference type="EC" id="2.7.6.3" evidence="3"/>
<evidence type="ECO:0000256" key="7">
    <source>
        <dbReference type="ARBA" id="ARBA00022777"/>
    </source>
</evidence>
<keyword evidence="15" id="KW-1185">Reference proteome</keyword>
<comment type="similarity">
    <text evidence="2">Belongs to the HPPK family.</text>
</comment>
<accession>A0ABW1U564</accession>
<evidence type="ECO:0000313" key="15">
    <source>
        <dbReference type="Proteomes" id="UP001596270"/>
    </source>
</evidence>
<evidence type="ECO:0000256" key="4">
    <source>
        <dbReference type="ARBA" id="ARBA00016218"/>
    </source>
</evidence>
<evidence type="ECO:0000259" key="13">
    <source>
        <dbReference type="PROSITE" id="PS00794"/>
    </source>
</evidence>
<dbReference type="InterPro" id="IPR000550">
    <property type="entry name" value="Hppk"/>
</dbReference>
<evidence type="ECO:0000313" key="14">
    <source>
        <dbReference type="EMBL" id="MFC6284369.1"/>
    </source>
</evidence>